<protein>
    <submittedName>
        <fullName evidence="1">Uncharacterized protein</fullName>
    </submittedName>
</protein>
<organism evidence="1 2">
    <name type="scientific">Salibacterium salarium</name>
    <dbReference type="NCBI Taxonomy" id="284579"/>
    <lineage>
        <taxon>Bacteria</taxon>
        <taxon>Bacillati</taxon>
        <taxon>Bacillota</taxon>
        <taxon>Bacilli</taxon>
        <taxon>Bacillales</taxon>
        <taxon>Bacillaceae</taxon>
    </lineage>
</organism>
<dbReference type="RefSeq" id="WP_221761409.1">
    <property type="nucleotide sequence ID" value="NZ_RBVX01000138.1"/>
</dbReference>
<dbReference type="Proteomes" id="UP000275076">
    <property type="component" value="Unassembled WGS sequence"/>
</dbReference>
<sequence>GQRLSYIKRQNPRLMGSSTAALPAGDAAFRSGPSRSGSSSIIVRYQSLTYINHEKTVFAFSGGGL</sequence>
<comment type="caution">
    <text evidence="1">The sequence shown here is derived from an EMBL/GenBank/DDBJ whole genome shotgun (WGS) entry which is preliminary data.</text>
</comment>
<evidence type="ECO:0000313" key="1">
    <source>
        <dbReference type="EMBL" id="RSL28833.1"/>
    </source>
</evidence>
<accession>A0A428MS92</accession>
<feature type="non-terminal residue" evidence="1">
    <location>
        <position position="1"/>
    </location>
</feature>
<dbReference type="AlphaFoldDB" id="A0A428MS92"/>
<gene>
    <name evidence="1" type="ORF">D7Z54_34385</name>
</gene>
<keyword evidence="2" id="KW-1185">Reference proteome</keyword>
<proteinExistence type="predicted"/>
<reference evidence="1 2" key="1">
    <citation type="submission" date="2018-10" db="EMBL/GenBank/DDBJ databases">
        <title>Draft genome sequence of Bacillus salarius IM0101, isolated from a hypersaline soil in Inner Mongolia, China.</title>
        <authorList>
            <person name="Yamprayoonswat W."/>
            <person name="Boonvisut S."/>
            <person name="Jumpathong W."/>
            <person name="Sittihan S."/>
            <person name="Ruangsuj P."/>
            <person name="Wanthongcharoen S."/>
            <person name="Thongpramul N."/>
            <person name="Pimmason S."/>
            <person name="Yu B."/>
            <person name="Yasawong M."/>
        </authorList>
    </citation>
    <scope>NUCLEOTIDE SEQUENCE [LARGE SCALE GENOMIC DNA]</scope>
    <source>
        <strain evidence="1 2">IM0101</strain>
    </source>
</reference>
<dbReference type="EMBL" id="RBVX01000138">
    <property type="protein sequence ID" value="RSL28833.1"/>
    <property type="molecule type" value="Genomic_DNA"/>
</dbReference>
<evidence type="ECO:0000313" key="2">
    <source>
        <dbReference type="Proteomes" id="UP000275076"/>
    </source>
</evidence>
<name>A0A428MS92_9BACI</name>